<organism evidence="5 6">
    <name type="scientific">Neisseria subflava</name>
    <dbReference type="NCBI Taxonomy" id="28449"/>
    <lineage>
        <taxon>Bacteria</taxon>
        <taxon>Pseudomonadati</taxon>
        <taxon>Pseudomonadota</taxon>
        <taxon>Betaproteobacteria</taxon>
        <taxon>Neisseriales</taxon>
        <taxon>Neisseriaceae</taxon>
        <taxon>Neisseria</taxon>
    </lineage>
</organism>
<dbReference type="InterPro" id="IPR010982">
    <property type="entry name" value="Lambda_DNA-bd_dom_sf"/>
</dbReference>
<feature type="domain" description="HTH cro/C1-type" evidence="4">
    <location>
        <begin position="17"/>
        <end position="62"/>
    </location>
</feature>
<evidence type="ECO:0000256" key="3">
    <source>
        <dbReference type="ARBA" id="ARBA00023163"/>
    </source>
</evidence>
<keyword evidence="3" id="KW-0804">Transcription</keyword>
<dbReference type="EMBL" id="JASOPA010000001">
    <property type="protein sequence ID" value="MDK7241675.1"/>
    <property type="molecule type" value="Genomic_DNA"/>
</dbReference>
<evidence type="ECO:0000256" key="1">
    <source>
        <dbReference type="ARBA" id="ARBA00023015"/>
    </source>
</evidence>
<dbReference type="Proteomes" id="UP001236303">
    <property type="component" value="Unassembled WGS sequence"/>
</dbReference>
<dbReference type="PANTHER" id="PTHR40661:SF3">
    <property type="entry name" value="FELS-1 PROPHAGE TRANSCRIPTIONAL REGULATOR"/>
    <property type="match status" value="1"/>
</dbReference>
<sequence length="233" mass="26079">MDLKGRLQELMNDYGLITQQDLADFAGVSKGLVGQWFNGQTGLGKKPLLAFEKKTNFSTRWLADGLGDKYRKDLGMYRSSENLSDDLETARLDLYDVSASCGSGHLNVDYPELLHSLEIPKAALKELLGTDNLHGVKLMSPDGDSMEPTIPPKSITLIKTDVAEFESSGVYLFTFQGYTYIKRLARGKAGVIHVTSDNPIYSKSDFVIEPEEFDDLFIHGKFWKVLPLDFRDI</sequence>
<accession>A0AAW6Y4E9</accession>
<dbReference type="CDD" id="cd06529">
    <property type="entry name" value="S24_LexA-like"/>
    <property type="match status" value="1"/>
</dbReference>
<dbReference type="Gene3D" id="1.10.260.40">
    <property type="entry name" value="lambda repressor-like DNA-binding domains"/>
    <property type="match status" value="1"/>
</dbReference>
<dbReference type="CDD" id="cd00093">
    <property type="entry name" value="HTH_XRE"/>
    <property type="match status" value="1"/>
</dbReference>
<evidence type="ECO:0000313" key="6">
    <source>
        <dbReference type="Proteomes" id="UP001236303"/>
    </source>
</evidence>
<keyword evidence="2" id="KW-0238">DNA-binding</keyword>
<keyword evidence="1" id="KW-0805">Transcription regulation</keyword>
<dbReference type="PROSITE" id="PS50943">
    <property type="entry name" value="HTH_CROC1"/>
    <property type="match status" value="1"/>
</dbReference>
<dbReference type="SMART" id="SM00530">
    <property type="entry name" value="HTH_XRE"/>
    <property type="match status" value="1"/>
</dbReference>
<dbReference type="RefSeq" id="WP_083323862.1">
    <property type="nucleotide sequence ID" value="NZ_JASOPA010000001.1"/>
</dbReference>
<protein>
    <submittedName>
        <fullName evidence="5">S24 family peptidase</fullName>
    </submittedName>
</protein>
<dbReference type="InterPro" id="IPR039418">
    <property type="entry name" value="LexA-like"/>
</dbReference>
<dbReference type="AlphaFoldDB" id="A0AAW6Y4E9"/>
<gene>
    <name evidence="5" type="ORF">QP451_01270</name>
</gene>
<dbReference type="SUPFAM" id="SSF47413">
    <property type="entry name" value="lambda repressor-like DNA-binding domains"/>
    <property type="match status" value="1"/>
</dbReference>
<dbReference type="InterPro" id="IPR036286">
    <property type="entry name" value="LexA/Signal_pep-like_sf"/>
</dbReference>
<proteinExistence type="predicted"/>
<reference evidence="5" key="1">
    <citation type="submission" date="2023-05" db="EMBL/GenBank/DDBJ databases">
        <title>Cataloging the Phylogenetic Diversity of Human Bladder Bacteria.</title>
        <authorList>
            <person name="Du J."/>
        </authorList>
    </citation>
    <scope>NUCLEOTIDE SEQUENCE</scope>
    <source>
        <strain evidence="5">UMB1050</strain>
    </source>
</reference>
<evidence type="ECO:0000259" key="4">
    <source>
        <dbReference type="PROSITE" id="PS50943"/>
    </source>
</evidence>
<comment type="caution">
    <text evidence="5">The sequence shown here is derived from an EMBL/GenBank/DDBJ whole genome shotgun (WGS) entry which is preliminary data.</text>
</comment>
<dbReference type="InterPro" id="IPR001387">
    <property type="entry name" value="Cro/C1-type_HTH"/>
</dbReference>
<dbReference type="SUPFAM" id="SSF51306">
    <property type="entry name" value="LexA/Signal peptidase"/>
    <property type="match status" value="1"/>
</dbReference>
<dbReference type="Gene3D" id="2.10.109.10">
    <property type="entry name" value="Umud Fragment, subunit A"/>
    <property type="match status" value="1"/>
</dbReference>
<dbReference type="GO" id="GO:0003677">
    <property type="term" value="F:DNA binding"/>
    <property type="evidence" value="ECO:0007669"/>
    <property type="project" value="UniProtKB-KW"/>
</dbReference>
<dbReference type="Pfam" id="PF00717">
    <property type="entry name" value="Peptidase_S24"/>
    <property type="match status" value="1"/>
</dbReference>
<dbReference type="PANTHER" id="PTHR40661">
    <property type="match status" value="1"/>
</dbReference>
<name>A0AAW6Y4E9_NEISU</name>
<evidence type="ECO:0000313" key="5">
    <source>
        <dbReference type="EMBL" id="MDK7241675.1"/>
    </source>
</evidence>
<dbReference type="InterPro" id="IPR015927">
    <property type="entry name" value="Peptidase_S24_S26A/B/C"/>
</dbReference>
<evidence type="ECO:0000256" key="2">
    <source>
        <dbReference type="ARBA" id="ARBA00023125"/>
    </source>
</evidence>